<organism evidence="1">
    <name type="scientific">marine sediment metagenome</name>
    <dbReference type="NCBI Taxonomy" id="412755"/>
    <lineage>
        <taxon>unclassified sequences</taxon>
        <taxon>metagenomes</taxon>
        <taxon>ecological metagenomes</taxon>
    </lineage>
</organism>
<proteinExistence type="predicted"/>
<accession>A0A0F8YF81</accession>
<protein>
    <submittedName>
        <fullName evidence="1">Uncharacterized protein</fullName>
    </submittedName>
</protein>
<evidence type="ECO:0000313" key="1">
    <source>
        <dbReference type="EMBL" id="KKK46706.1"/>
    </source>
</evidence>
<comment type="caution">
    <text evidence="1">The sequence shown here is derived from an EMBL/GenBank/DDBJ whole genome shotgun (WGS) entry which is preliminary data.</text>
</comment>
<gene>
    <name evidence="1" type="ORF">LCGC14_3162570</name>
</gene>
<dbReference type="AlphaFoldDB" id="A0A0F8YF81"/>
<name>A0A0F8YF81_9ZZZZ</name>
<dbReference type="EMBL" id="LAZR01069944">
    <property type="protein sequence ID" value="KKK46706.1"/>
    <property type="molecule type" value="Genomic_DNA"/>
</dbReference>
<sequence>MAEEMCSKRFPGNFGRGSPCSRKAKVFRDGKGFCGLHDPEVVAARRAKQYAKWEAEWKRWAKERRLQPIHEAAEDLLAALEDLREEWGCWCIAGDNHLPPCLAAQAAVAKAKGEKP</sequence>
<reference evidence="1" key="1">
    <citation type="journal article" date="2015" name="Nature">
        <title>Complex archaea that bridge the gap between prokaryotes and eukaryotes.</title>
        <authorList>
            <person name="Spang A."/>
            <person name="Saw J.H."/>
            <person name="Jorgensen S.L."/>
            <person name="Zaremba-Niedzwiedzka K."/>
            <person name="Martijn J."/>
            <person name="Lind A.E."/>
            <person name="van Eijk R."/>
            <person name="Schleper C."/>
            <person name="Guy L."/>
            <person name="Ettema T.J."/>
        </authorList>
    </citation>
    <scope>NUCLEOTIDE SEQUENCE</scope>
</reference>